<organism evidence="3 4">
    <name type="scientific">Anaeromyces robustus</name>
    <dbReference type="NCBI Taxonomy" id="1754192"/>
    <lineage>
        <taxon>Eukaryota</taxon>
        <taxon>Fungi</taxon>
        <taxon>Fungi incertae sedis</taxon>
        <taxon>Chytridiomycota</taxon>
        <taxon>Chytridiomycota incertae sedis</taxon>
        <taxon>Neocallimastigomycetes</taxon>
        <taxon>Neocallimastigales</taxon>
        <taxon>Neocallimastigaceae</taxon>
        <taxon>Anaeromyces</taxon>
    </lineage>
</organism>
<reference evidence="3 4" key="1">
    <citation type="submission" date="2016-08" db="EMBL/GenBank/DDBJ databases">
        <title>A Parts List for Fungal Cellulosomes Revealed by Comparative Genomics.</title>
        <authorList>
            <consortium name="DOE Joint Genome Institute"/>
            <person name="Haitjema C.H."/>
            <person name="Gilmore S.P."/>
            <person name="Henske J.K."/>
            <person name="Solomon K.V."/>
            <person name="De Groot R."/>
            <person name="Kuo A."/>
            <person name="Mondo S.J."/>
            <person name="Salamov A.A."/>
            <person name="Labutti K."/>
            <person name="Zhao Z."/>
            <person name="Chiniquy J."/>
            <person name="Barry K."/>
            <person name="Brewer H.M."/>
            <person name="Purvine S.O."/>
            <person name="Wright A.T."/>
            <person name="Boxma B."/>
            <person name="Van Alen T."/>
            <person name="Hackstein J.H."/>
            <person name="Baker S.E."/>
            <person name="Grigoriev I.V."/>
            <person name="O'Malley M.A."/>
        </authorList>
    </citation>
    <scope>NUCLEOTIDE SEQUENCE [LARGE SCALE GENOMIC DNA]</scope>
    <source>
        <strain evidence="3 4">S4</strain>
    </source>
</reference>
<keyword evidence="1" id="KW-0175">Coiled coil</keyword>
<evidence type="ECO:0000313" key="4">
    <source>
        <dbReference type="Proteomes" id="UP000193944"/>
    </source>
</evidence>
<proteinExistence type="predicted"/>
<dbReference type="Proteomes" id="UP000193944">
    <property type="component" value="Unassembled WGS sequence"/>
</dbReference>
<feature type="region of interest" description="Disordered" evidence="2">
    <location>
        <begin position="221"/>
        <end position="268"/>
    </location>
</feature>
<evidence type="ECO:0000256" key="2">
    <source>
        <dbReference type="SAM" id="MobiDB-lite"/>
    </source>
</evidence>
<dbReference type="GO" id="GO:0005778">
    <property type="term" value="C:peroxisomal membrane"/>
    <property type="evidence" value="ECO:0007669"/>
    <property type="project" value="InterPro"/>
</dbReference>
<feature type="compositionally biased region" description="Basic and acidic residues" evidence="2">
    <location>
        <begin position="221"/>
        <end position="236"/>
    </location>
</feature>
<dbReference type="GO" id="GO:0044877">
    <property type="term" value="F:protein-containing complex binding"/>
    <property type="evidence" value="ECO:0007669"/>
    <property type="project" value="InterPro"/>
</dbReference>
<dbReference type="Pfam" id="PF07163">
    <property type="entry name" value="Pex26"/>
    <property type="match status" value="1"/>
</dbReference>
<name>A0A1Y1XQP4_9FUNG</name>
<evidence type="ECO:0000313" key="3">
    <source>
        <dbReference type="EMBL" id="ORX88068.1"/>
    </source>
</evidence>
<dbReference type="InterPro" id="IPR010797">
    <property type="entry name" value="Pex26"/>
</dbReference>
<keyword evidence="4" id="KW-1185">Reference proteome</keyword>
<dbReference type="AlphaFoldDB" id="A0A1Y1XQP4"/>
<evidence type="ECO:0000256" key="1">
    <source>
        <dbReference type="SAM" id="Coils"/>
    </source>
</evidence>
<sequence>MTKINEEQYKDNLKNISKFYITKKFQSAFELCEECVKNYEIDNPINIFNLIKDDDSDYEDEYNTNFLKKKEEKNEENQIKRTIIPSDLLQIYLKIIEQIKPEIDCWNVLNKFYQNVNEIPSKILTTCSLIEVKKNNLENSKNNIRKWLREMPKEEKEKLREKKQPEFKFYEMIIEIYILHTLVPLEEYNNSIDFLEGDDHLTMDRKKLICDKVVKIESQKEKAKQMAKDPKTERKVSNNKNLFSKFTNTSDPATSSTSIPNNTSRDINNTKDIVKKSKQKKINNKRQNKYDIGNAVIDGSYDPFWKILSKFLIDKAPLLLIIVLLIVFKKHPELIRGTIIEKILKKFHIKINTNNNNYGYHLILDL</sequence>
<dbReference type="GO" id="GO:0045046">
    <property type="term" value="P:protein import into peroxisome membrane"/>
    <property type="evidence" value="ECO:0007669"/>
    <property type="project" value="InterPro"/>
</dbReference>
<feature type="coiled-coil region" evidence="1">
    <location>
        <begin position="130"/>
        <end position="157"/>
    </location>
</feature>
<feature type="compositionally biased region" description="Polar residues" evidence="2">
    <location>
        <begin position="238"/>
        <end position="267"/>
    </location>
</feature>
<gene>
    <name evidence="3" type="ORF">BCR32DRAFT_288821</name>
</gene>
<protein>
    <submittedName>
        <fullName evidence="3">Uncharacterized protein</fullName>
    </submittedName>
</protein>
<dbReference type="EMBL" id="MCFG01000002">
    <property type="protein sequence ID" value="ORX88068.1"/>
    <property type="molecule type" value="Genomic_DNA"/>
</dbReference>
<reference evidence="3 4" key="2">
    <citation type="submission" date="2016-08" db="EMBL/GenBank/DDBJ databases">
        <title>Pervasive Adenine N6-methylation of Active Genes in Fungi.</title>
        <authorList>
            <consortium name="DOE Joint Genome Institute"/>
            <person name="Mondo S.J."/>
            <person name="Dannebaum R.O."/>
            <person name="Kuo R.C."/>
            <person name="Labutti K."/>
            <person name="Haridas S."/>
            <person name="Kuo A."/>
            <person name="Salamov A."/>
            <person name="Ahrendt S.R."/>
            <person name="Lipzen A."/>
            <person name="Sullivan W."/>
            <person name="Andreopoulos W.B."/>
            <person name="Clum A."/>
            <person name="Lindquist E."/>
            <person name="Daum C."/>
            <person name="Ramamoorthy G.K."/>
            <person name="Gryganskyi A."/>
            <person name="Culley D."/>
            <person name="Magnuson J.K."/>
            <person name="James T.Y."/>
            <person name="O'Malley M.A."/>
            <person name="Stajich J.E."/>
            <person name="Spatafora J.W."/>
            <person name="Visel A."/>
            <person name="Grigoriev I.V."/>
        </authorList>
    </citation>
    <scope>NUCLEOTIDE SEQUENCE [LARGE SCALE GENOMIC DNA]</scope>
    <source>
        <strain evidence="3 4">S4</strain>
    </source>
</reference>
<dbReference type="OrthoDB" id="3981028at2759"/>
<accession>A0A1Y1XQP4</accession>
<comment type="caution">
    <text evidence="3">The sequence shown here is derived from an EMBL/GenBank/DDBJ whole genome shotgun (WGS) entry which is preliminary data.</text>
</comment>